<evidence type="ECO:0000313" key="12">
    <source>
        <dbReference type="Proteomes" id="UP000262379"/>
    </source>
</evidence>
<evidence type="ECO:0000256" key="4">
    <source>
        <dbReference type="ARBA" id="ARBA00022679"/>
    </source>
</evidence>
<dbReference type="RefSeq" id="WP_116625705.1">
    <property type="nucleotide sequence ID" value="NZ_QURN01000023.1"/>
</dbReference>
<sequence>MSTEPVAIVVMGVTGCGKTLIAKRLARALNASFIEGDRLHSSANIETMRSGIPLRDEDRAAWLDAIGQLMKAERGQGRAVVAACSALKHNYRDRLRSFVPDLSFLFLDLDQSAAERRVAARRNHFMPASLVASQFEALERPDSSERAIAVSATTSPRGIVAKALAYFAPPNAIK</sequence>
<dbReference type="FunFam" id="3.40.50.300:FF:000522">
    <property type="entry name" value="Gluconokinase"/>
    <property type="match status" value="1"/>
</dbReference>
<evidence type="ECO:0000256" key="3">
    <source>
        <dbReference type="ARBA" id="ARBA00012054"/>
    </source>
</evidence>
<proteinExistence type="inferred from homology"/>
<evidence type="ECO:0000256" key="8">
    <source>
        <dbReference type="ARBA" id="ARBA00023064"/>
    </source>
</evidence>
<evidence type="ECO:0000313" key="11">
    <source>
        <dbReference type="EMBL" id="RFC63934.1"/>
    </source>
</evidence>
<dbReference type="Gene3D" id="3.40.50.300">
    <property type="entry name" value="P-loop containing nucleotide triphosphate hydrolases"/>
    <property type="match status" value="1"/>
</dbReference>
<dbReference type="EMBL" id="QURN01000023">
    <property type="protein sequence ID" value="RFC63934.1"/>
    <property type="molecule type" value="Genomic_DNA"/>
</dbReference>
<comment type="caution">
    <text evidence="11">The sequence shown here is derived from an EMBL/GenBank/DDBJ whole genome shotgun (WGS) entry which is preliminary data.</text>
</comment>
<dbReference type="PANTHER" id="PTHR43442:SF3">
    <property type="entry name" value="GLUCONOKINASE-RELATED"/>
    <property type="match status" value="1"/>
</dbReference>
<dbReference type="AlphaFoldDB" id="A0A371X4H8"/>
<dbReference type="GO" id="GO:0005524">
    <property type="term" value="F:ATP binding"/>
    <property type="evidence" value="ECO:0007669"/>
    <property type="project" value="UniProtKB-KW"/>
</dbReference>
<dbReference type="CDD" id="cd02021">
    <property type="entry name" value="GntK"/>
    <property type="match status" value="1"/>
</dbReference>
<keyword evidence="5 10" id="KW-0547">Nucleotide-binding</keyword>
<accession>A0A371X4H8</accession>
<dbReference type="Proteomes" id="UP000262379">
    <property type="component" value="Unassembled WGS sequence"/>
</dbReference>
<evidence type="ECO:0000256" key="5">
    <source>
        <dbReference type="ARBA" id="ARBA00022741"/>
    </source>
</evidence>
<keyword evidence="6 10" id="KW-0418">Kinase</keyword>
<comment type="pathway">
    <text evidence="1">Carbohydrate acid metabolism.</text>
</comment>
<dbReference type="GO" id="GO:0046316">
    <property type="term" value="F:gluconokinase activity"/>
    <property type="evidence" value="ECO:0007669"/>
    <property type="project" value="UniProtKB-EC"/>
</dbReference>
<keyword evidence="8" id="KW-0311">Gluconate utilization</keyword>
<organism evidence="11 12">
    <name type="scientific">Mesorhizobium denitrificans</name>
    <dbReference type="NCBI Taxonomy" id="2294114"/>
    <lineage>
        <taxon>Bacteria</taxon>
        <taxon>Pseudomonadati</taxon>
        <taxon>Pseudomonadota</taxon>
        <taxon>Alphaproteobacteria</taxon>
        <taxon>Hyphomicrobiales</taxon>
        <taxon>Phyllobacteriaceae</taxon>
        <taxon>Mesorhizobium</taxon>
    </lineage>
</organism>
<dbReference type="GO" id="GO:0005737">
    <property type="term" value="C:cytoplasm"/>
    <property type="evidence" value="ECO:0007669"/>
    <property type="project" value="TreeGrafter"/>
</dbReference>
<keyword evidence="7 10" id="KW-0067">ATP-binding</keyword>
<dbReference type="Pfam" id="PF13671">
    <property type="entry name" value="AAA_33"/>
    <property type="match status" value="1"/>
</dbReference>
<dbReference type="InterPro" id="IPR027417">
    <property type="entry name" value="P-loop_NTPase"/>
</dbReference>
<evidence type="ECO:0000256" key="6">
    <source>
        <dbReference type="ARBA" id="ARBA00022777"/>
    </source>
</evidence>
<dbReference type="PANTHER" id="PTHR43442">
    <property type="entry name" value="GLUCONOKINASE-RELATED"/>
    <property type="match status" value="1"/>
</dbReference>
<reference evidence="12" key="1">
    <citation type="submission" date="2018-08" db="EMBL/GenBank/DDBJ databases">
        <authorList>
            <person name="Im W.T."/>
        </authorList>
    </citation>
    <scope>NUCLEOTIDE SEQUENCE [LARGE SCALE GENOMIC DNA]</scope>
    <source>
        <strain evidence="12">LA-28</strain>
    </source>
</reference>
<dbReference type="EC" id="2.7.1.12" evidence="3 10"/>
<gene>
    <name evidence="11" type="ORF">DY251_20115</name>
</gene>
<dbReference type="GO" id="GO:0019521">
    <property type="term" value="P:D-gluconate metabolic process"/>
    <property type="evidence" value="ECO:0007669"/>
    <property type="project" value="UniProtKB-KW"/>
</dbReference>
<dbReference type="NCBIfam" id="TIGR01313">
    <property type="entry name" value="therm_gnt_kin"/>
    <property type="match status" value="1"/>
</dbReference>
<dbReference type="InterPro" id="IPR006001">
    <property type="entry name" value="Therm_gnt_kin"/>
</dbReference>
<evidence type="ECO:0000256" key="7">
    <source>
        <dbReference type="ARBA" id="ARBA00022840"/>
    </source>
</evidence>
<evidence type="ECO:0000256" key="10">
    <source>
        <dbReference type="RuleBase" id="RU363066"/>
    </source>
</evidence>
<keyword evidence="12" id="KW-1185">Reference proteome</keyword>
<name>A0A371X4H8_9HYPH</name>
<evidence type="ECO:0000256" key="1">
    <source>
        <dbReference type="ARBA" id="ARBA00004761"/>
    </source>
</evidence>
<comment type="similarity">
    <text evidence="2 10">Belongs to the gluconokinase GntK/GntV family.</text>
</comment>
<protein>
    <recommendedName>
        <fullName evidence="3 10">Gluconokinase</fullName>
        <ecNumber evidence="3 10">2.7.1.12</ecNumber>
    </recommendedName>
</protein>
<evidence type="ECO:0000256" key="9">
    <source>
        <dbReference type="ARBA" id="ARBA00048090"/>
    </source>
</evidence>
<comment type="catalytic activity">
    <reaction evidence="9 10">
        <text>D-gluconate + ATP = 6-phospho-D-gluconate + ADP + H(+)</text>
        <dbReference type="Rhea" id="RHEA:19433"/>
        <dbReference type="ChEBI" id="CHEBI:15378"/>
        <dbReference type="ChEBI" id="CHEBI:18391"/>
        <dbReference type="ChEBI" id="CHEBI:30616"/>
        <dbReference type="ChEBI" id="CHEBI:58759"/>
        <dbReference type="ChEBI" id="CHEBI:456216"/>
        <dbReference type="EC" id="2.7.1.12"/>
    </reaction>
</comment>
<dbReference type="SUPFAM" id="SSF52540">
    <property type="entry name" value="P-loop containing nucleoside triphosphate hydrolases"/>
    <property type="match status" value="1"/>
</dbReference>
<keyword evidence="4 10" id="KW-0808">Transferase</keyword>
<evidence type="ECO:0000256" key="2">
    <source>
        <dbReference type="ARBA" id="ARBA00008420"/>
    </source>
</evidence>